<feature type="signal peptide" evidence="1">
    <location>
        <begin position="1"/>
        <end position="17"/>
    </location>
</feature>
<keyword evidence="3" id="KW-1185">Reference proteome</keyword>
<name>A0A0D7B6H2_9AGAR</name>
<accession>A0A0D7B6H2</accession>
<evidence type="ECO:0000313" key="3">
    <source>
        <dbReference type="Proteomes" id="UP000054007"/>
    </source>
</evidence>
<protein>
    <submittedName>
        <fullName evidence="2">Uncharacterized protein</fullName>
    </submittedName>
</protein>
<proteinExistence type="predicted"/>
<dbReference type="EMBL" id="KN880565">
    <property type="protein sequence ID" value="KIY66107.1"/>
    <property type="molecule type" value="Genomic_DNA"/>
</dbReference>
<dbReference type="AlphaFoldDB" id="A0A0D7B6H2"/>
<gene>
    <name evidence="2" type="ORF">CYLTODRAFT_412085</name>
</gene>
<reference evidence="2 3" key="1">
    <citation type="journal article" date="2015" name="Fungal Genet. Biol.">
        <title>Evolution of novel wood decay mechanisms in Agaricales revealed by the genome sequences of Fistulina hepatica and Cylindrobasidium torrendii.</title>
        <authorList>
            <person name="Floudas D."/>
            <person name="Held B.W."/>
            <person name="Riley R."/>
            <person name="Nagy L.G."/>
            <person name="Koehler G."/>
            <person name="Ransdell A.S."/>
            <person name="Younus H."/>
            <person name="Chow J."/>
            <person name="Chiniquy J."/>
            <person name="Lipzen A."/>
            <person name="Tritt A."/>
            <person name="Sun H."/>
            <person name="Haridas S."/>
            <person name="LaButti K."/>
            <person name="Ohm R.A."/>
            <person name="Kues U."/>
            <person name="Blanchette R.A."/>
            <person name="Grigoriev I.V."/>
            <person name="Minto R.E."/>
            <person name="Hibbett D.S."/>
        </authorList>
    </citation>
    <scope>NUCLEOTIDE SEQUENCE [LARGE SCALE GENOMIC DNA]</scope>
    <source>
        <strain evidence="2 3">FP15055 ss-10</strain>
    </source>
</reference>
<evidence type="ECO:0000256" key="1">
    <source>
        <dbReference type="SAM" id="SignalP"/>
    </source>
</evidence>
<organism evidence="2 3">
    <name type="scientific">Cylindrobasidium torrendii FP15055 ss-10</name>
    <dbReference type="NCBI Taxonomy" id="1314674"/>
    <lineage>
        <taxon>Eukaryota</taxon>
        <taxon>Fungi</taxon>
        <taxon>Dikarya</taxon>
        <taxon>Basidiomycota</taxon>
        <taxon>Agaricomycotina</taxon>
        <taxon>Agaricomycetes</taxon>
        <taxon>Agaricomycetidae</taxon>
        <taxon>Agaricales</taxon>
        <taxon>Marasmiineae</taxon>
        <taxon>Physalacriaceae</taxon>
        <taxon>Cylindrobasidium</taxon>
    </lineage>
</organism>
<dbReference type="Proteomes" id="UP000054007">
    <property type="component" value="Unassembled WGS sequence"/>
</dbReference>
<evidence type="ECO:0000313" key="2">
    <source>
        <dbReference type="EMBL" id="KIY66107.1"/>
    </source>
</evidence>
<feature type="chain" id="PRO_5002317123" evidence="1">
    <location>
        <begin position="18"/>
        <end position="159"/>
    </location>
</feature>
<sequence>MLLRYLFSIALAAVSIAAPTPAPAGFDARVSVDLTVVRTQLDTIFNGLGSAYHNWLSNKSDFGHQQALCSITTRLNSQQTATLQKLNVKLDRQCRQIVLRSRLNDFSPGFGDAWWKWYYNRSNAGYAQQLCDLATQLSLRQRNSLLNLGVDVDMLGCRR</sequence>
<keyword evidence="1" id="KW-0732">Signal</keyword>